<proteinExistence type="inferred from homology"/>
<dbReference type="AlphaFoldDB" id="A0A2T3G3M0"/>
<name>A0A2T3G3M0_9FIRM</name>
<evidence type="ECO:0000313" key="3">
    <source>
        <dbReference type="EMBL" id="MCB8609847.1"/>
    </source>
</evidence>
<dbReference type="GO" id="GO:0016787">
    <property type="term" value="F:hydrolase activity"/>
    <property type="evidence" value="ECO:0007669"/>
    <property type="project" value="UniProtKB-KW"/>
</dbReference>
<organism evidence="4 5">
    <name type="scientific">Faecalibacillus faecis</name>
    <dbReference type="NCBI Taxonomy" id="1982628"/>
    <lineage>
        <taxon>Bacteria</taxon>
        <taxon>Bacillati</taxon>
        <taxon>Bacillota</taxon>
        <taxon>Erysipelotrichia</taxon>
        <taxon>Erysipelotrichales</taxon>
        <taxon>Coprobacillaceae</taxon>
        <taxon>Faecalibacillus</taxon>
    </lineage>
</organism>
<comment type="similarity">
    <text evidence="1">Belongs to the Nudix hydrolase family.</text>
</comment>
<evidence type="ECO:0000313" key="5">
    <source>
        <dbReference type="Proteomes" id="UP000241201"/>
    </source>
</evidence>
<feature type="domain" description="Nudix hydrolase" evidence="2">
    <location>
        <begin position="38"/>
        <end position="176"/>
    </location>
</feature>
<dbReference type="Proteomes" id="UP001198439">
    <property type="component" value="Unassembled WGS sequence"/>
</dbReference>
<keyword evidence="5" id="KW-1185">Reference proteome</keyword>
<dbReference type="EMBL" id="PYLP01000001">
    <property type="protein sequence ID" value="PST42041.1"/>
    <property type="molecule type" value="Genomic_DNA"/>
</dbReference>
<sequence>MKQKILNYQPFNEQEEKDKELLLKVIEQKDVLTRKNTIGHFTVSCWVLNQSHDKVLMCYHKIYNSWCWLGGHVDGQKDFKKVALKEFQEESGLKHVQFLKDDPFSIEVLTVNGHIKNGVYVSSHLHYNITYLMEADDQEKLIIKEDENKGLQWFDFEEALKASTEPWLVENVYKKLNKKIEKGYH</sequence>
<protein>
    <submittedName>
        <fullName evidence="4">NUDIX hydrolase</fullName>
    </submittedName>
</protein>
<dbReference type="Pfam" id="PF00293">
    <property type="entry name" value="NUDIX"/>
    <property type="match status" value="1"/>
</dbReference>
<reference evidence="4" key="2">
    <citation type="journal article" date="2019" name="Int. J. Syst. Evol. Microbiol.">
        <title>Faecalibacillus intestinalis gen. nov., sp. nov. and Faecalibacillus faecis sp. nov., isolated from human faeces.</title>
        <authorList>
            <person name="Seo B."/>
            <person name="Jeon K."/>
            <person name="Baek I."/>
            <person name="Lee Y.M."/>
            <person name="Baek K."/>
            <person name="Ko G."/>
        </authorList>
    </citation>
    <scope>NUCLEOTIDE SEQUENCE</scope>
    <source>
        <strain evidence="4">SNUG30370</strain>
    </source>
</reference>
<keyword evidence="4" id="KW-0378">Hydrolase</keyword>
<reference evidence="5" key="1">
    <citation type="submission" date="2018-03" db="EMBL/GenBank/DDBJ databases">
        <title>Lachnoclostridium SNUG30370 gen.nov., sp.nov., isolated from human faeces.</title>
        <authorList>
            <person name="Seo B."/>
            <person name="Jeon K."/>
            <person name="Ko G."/>
        </authorList>
    </citation>
    <scope>NUCLEOTIDE SEQUENCE [LARGE SCALE GENOMIC DNA]</scope>
    <source>
        <strain evidence="5">SNUG30370</strain>
    </source>
</reference>
<dbReference type="RefSeq" id="WP_106986837.1">
    <property type="nucleotide sequence ID" value="NZ_DAWBWI010000059.1"/>
</dbReference>
<dbReference type="GeneID" id="77469556"/>
<dbReference type="InterPro" id="IPR000086">
    <property type="entry name" value="NUDIX_hydrolase_dom"/>
</dbReference>
<dbReference type="PROSITE" id="PS51462">
    <property type="entry name" value="NUDIX"/>
    <property type="match status" value="1"/>
</dbReference>
<dbReference type="Gene3D" id="3.90.79.10">
    <property type="entry name" value="Nucleoside Triphosphate Pyrophosphohydrolase"/>
    <property type="match status" value="1"/>
</dbReference>
<dbReference type="PANTHER" id="PTHR43736">
    <property type="entry name" value="ADP-RIBOSE PYROPHOSPHATASE"/>
    <property type="match status" value="1"/>
</dbReference>
<evidence type="ECO:0000313" key="4">
    <source>
        <dbReference type="EMBL" id="PST42041.1"/>
    </source>
</evidence>
<dbReference type="EMBL" id="JAJDKZ010000009">
    <property type="protein sequence ID" value="MCB8609847.1"/>
    <property type="molecule type" value="Genomic_DNA"/>
</dbReference>
<dbReference type="PANTHER" id="PTHR43736:SF1">
    <property type="entry name" value="DIHYDRONEOPTERIN TRIPHOSPHATE DIPHOSPHATASE"/>
    <property type="match status" value="1"/>
</dbReference>
<accession>A0A2T3G3M0</accession>
<gene>
    <name evidence="4" type="ORF">C7U55_00365</name>
    <name evidence="3" type="ORF">LJD69_04480</name>
</gene>
<evidence type="ECO:0000256" key="1">
    <source>
        <dbReference type="ARBA" id="ARBA00005582"/>
    </source>
</evidence>
<comment type="caution">
    <text evidence="4">The sequence shown here is derived from an EMBL/GenBank/DDBJ whole genome shotgun (WGS) entry which is preliminary data.</text>
</comment>
<dbReference type="SUPFAM" id="SSF55811">
    <property type="entry name" value="Nudix"/>
    <property type="match status" value="1"/>
</dbReference>
<dbReference type="CDD" id="cd03674">
    <property type="entry name" value="NUDIX_Hydrolase"/>
    <property type="match status" value="1"/>
</dbReference>
<evidence type="ECO:0000259" key="2">
    <source>
        <dbReference type="PROSITE" id="PS51462"/>
    </source>
</evidence>
<reference evidence="3" key="3">
    <citation type="submission" date="2021-10" db="EMBL/GenBank/DDBJ databases">
        <title>Collection of gut derived symbiotic bacterial strains cultured from healthy donors.</title>
        <authorList>
            <person name="Lin H."/>
            <person name="Littmann E."/>
            <person name="Kohout C."/>
            <person name="Pamer E.G."/>
        </authorList>
    </citation>
    <scope>NUCLEOTIDE SEQUENCE</scope>
    <source>
        <strain evidence="3">DFI.4.48</strain>
    </source>
</reference>
<dbReference type="Proteomes" id="UP000241201">
    <property type="component" value="Unassembled WGS sequence"/>
</dbReference>
<dbReference type="InterPro" id="IPR015797">
    <property type="entry name" value="NUDIX_hydrolase-like_dom_sf"/>
</dbReference>